<dbReference type="Gene3D" id="3.40.1280.10">
    <property type="match status" value="1"/>
</dbReference>
<gene>
    <name evidence="15" type="ORF">SRT_19630</name>
</gene>
<evidence type="ECO:0000256" key="7">
    <source>
        <dbReference type="ARBA" id="ARBA00022603"/>
    </source>
</evidence>
<evidence type="ECO:0000256" key="10">
    <source>
        <dbReference type="ARBA" id="ARBA00025699"/>
    </source>
</evidence>
<evidence type="ECO:0000256" key="4">
    <source>
        <dbReference type="ARBA" id="ARBA00013673"/>
    </source>
</evidence>
<dbReference type="InterPro" id="IPR029028">
    <property type="entry name" value="Alpha/beta_knot_MTases"/>
</dbReference>
<evidence type="ECO:0000259" key="13">
    <source>
        <dbReference type="Pfam" id="PF04452"/>
    </source>
</evidence>
<dbReference type="FunFam" id="3.40.1280.10:FF:000020">
    <property type="entry name" value="Ribosomal RNA small subunit methyltransferase E"/>
    <property type="match status" value="1"/>
</dbReference>
<dbReference type="PANTHER" id="PTHR30027:SF3">
    <property type="entry name" value="16S RRNA (URACIL(1498)-N(3))-METHYLTRANSFERASE"/>
    <property type="match status" value="1"/>
</dbReference>
<comment type="similarity">
    <text evidence="2 12">Belongs to the RNA methyltransferase RsmE family.</text>
</comment>
<dbReference type="GO" id="GO:0070042">
    <property type="term" value="F:rRNA (uridine-N3-)-methyltransferase activity"/>
    <property type="evidence" value="ECO:0007669"/>
    <property type="project" value="TreeGrafter"/>
</dbReference>
<dbReference type="Pfam" id="PF20260">
    <property type="entry name" value="PUA_4"/>
    <property type="match status" value="1"/>
</dbReference>
<evidence type="ECO:0000256" key="6">
    <source>
        <dbReference type="ARBA" id="ARBA00022552"/>
    </source>
</evidence>
<keyword evidence="7 12" id="KW-0489">Methyltransferase</keyword>
<accession>A0A1L7LLY6</accession>
<dbReference type="PIRSF" id="PIRSF015601">
    <property type="entry name" value="MTase_slr0722"/>
    <property type="match status" value="1"/>
</dbReference>
<dbReference type="InterPro" id="IPR006700">
    <property type="entry name" value="RsmE"/>
</dbReference>
<dbReference type="AlphaFoldDB" id="A0A1L7LLY6"/>
<dbReference type="NCBIfam" id="NF008691">
    <property type="entry name" value="PRK11713.1-4"/>
    <property type="match status" value="1"/>
</dbReference>
<keyword evidence="9 12" id="KW-0949">S-adenosyl-L-methionine</keyword>
<protein>
    <recommendedName>
        <fullName evidence="4 12">Ribosomal RNA small subunit methyltransferase E</fullName>
        <ecNumber evidence="3 12">2.1.1.193</ecNumber>
    </recommendedName>
</protein>
<dbReference type="CDD" id="cd18084">
    <property type="entry name" value="RsmE-like"/>
    <property type="match status" value="1"/>
</dbReference>
<keyword evidence="5 12" id="KW-0963">Cytoplasm</keyword>
<evidence type="ECO:0000256" key="8">
    <source>
        <dbReference type="ARBA" id="ARBA00022679"/>
    </source>
</evidence>
<evidence type="ECO:0000256" key="3">
    <source>
        <dbReference type="ARBA" id="ARBA00012328"/>
    </source>
</evidence>
<keyword evidence="8 12" id="KW-0808">Transferase</keyword>
<dbReference type="EC" id="2.1.1.193" evidence="3 12"/>
<evidence type="ECO:0000313" key="15">
    <source>
        <dbReference type="EMBL" id="BAQ25224.1"/>
    </source>
</evidence>
<dbReference type="NCBIfam" id="TIGR00046">
    <property type="entry name" value="RsmE family RNA methyltransferase"/>
    <property type="match status" value="1"/>
</dbReference>
<dbReference type="EMBL" id="AP014612">
    <property type="protein sequence ID" value="BAQ25224.1"/>
    <property type="molecule type" value="Genomic_DNA"/>
</dbReference>
<evidence type="ECO:0000256" key="11">
    <source>
        <dbReference type="ARBA" id="ARBA00047944"/>
    </source>
</evidence>
<feature type="domain" description="Ribosomal RNA small subunit methyltransferase E PUA-like" evidence="14">
    <location>
        <begin position="17"/>
        <end position="62"/>
    </location>
</feature>
<dbReference type="RefSeq" id="WP_128833911.1">
    <property type="nucleotide sequence ID" value="NZ_AP014612.1"/>
</dbReference>
<dbReference type="SUPFAM" id="SSF75217">
    <property type="entry name" value="alpha/beta knot"/>
    <property type="match status" value="1"/>
</dbReference>
<dbReference type="Pfam" id="PF04452">
    <property type="entry name" value="Methyltrans_RNA"/>
    <property type="match status" value="1"/>
</dbReference>
<keyword evidence="16" id="KW-1185">Reference proteome</keyword>
<proteinExistence type="inferred from homology"/>
<comment type="subcellular location">
    <subcellularLocation>
        <location evidence="1 12">Cytoplasm</location>
    </subcellularLocation>
</comment>
<comment type="function">
    <text evidence="10 12">Specifically methylates the N3 position of the uracil ring of uridine 1498 (m3U1498) in 16S rRNA. Acts on the fully assembled 30S ribosomal subunit.</text>
</comment>
<evidence type="ECO:0000256" key="1">
    <source>
        <dbReference type="ARBA" id="ARBA00004496"/>
    </source>
</evidence>
<keyword evidence="6 12" id="KW-0698">rRNA processing</keyword>
<dbReference type="InterPro" id="IPR029026">
    <property type="entry name" value="tRNA_m1G_MTases_N"/>
</dbReference>
<dbReference type="InterPro" id="IPR046886">
    <property type="entry name" value="RsmE_MTase_dom"/>
</dbReference>
<evidence type="ECO:0000256" key="5">
    <source>
        <dbReference type="ARBA" id="ARBA00022490"/>
    </source>
</evidence>
<dbReference type="PANTHER" id="PTHR30027">
    <property type="entry name" value="RIBOSOMAL RNA SMALL SUBUNIT METHYLTRANSFERASE E"/>
    <property type="match status" value="1"/>
</dbReference>
<name>A0A1L7LLY6_9STRE</name>
<comment type="catalytic activity">
    <reaction evidence="11 12">
        <text>uridine(1498) in 16S rRNA + S-adenosyl-L-methionine = N(3)-methyluridine(1498) in 16S rRNA + S-adenosyl-L-homocysteine + H(+)</text>
        <dbReference type="Rhea" id="RHEA:42920"/>
        <dbReference type="Rhea" id="RHEA-COMP:10283"/>
        <dbReference type="Rhea" id="RHEA-COMP:10284"/>
        <dbReference type="ChEBI" id="CHEBI:15378"/>
        <dbReference type="ChEBI" id="CHEBI:57856"/>
        <dbReference type="ChEBI" id="CHEBI:59789"/>
        <dbReference type="ChEBI" id="CHEBI:65315"/>
        <dbReference type="ChEBI" id="CHEBI:74502"/>
        <dbReference type="EC" id="2.1.1.193"/>
    </reaction>
</comment>
<dbReference type="SUPFAM" id="SSF88697">
    <property type="entry name" value="PUA domain-like"/>
    <property type="match status" value="1"/>
</dbReference>
<feature type="domain" description="Ribosomal RNA small subunit methyltransferase E methyltransferase" evidence="13">
    <location>
        <begin position="70"/>
        <end position="239"/>
    </location>
</feature>
<dbReference type="KEGG" id="strg:SRT_19630"/>
<dbReference type="Proteomes" id="UP000217758">
    <property type="component" value="Chromosome"/>
</dbReference>
<evidence type="ECO:0000256" key="2">
    <source>
        <dbReference type="ARBA" id="ARBA00005528"/>
    </source>
</evidence>
<evidence type="ECO:0000256" key="9">
    <source>
        <dbReference type="ARBA" id="ARBA00022691"/>
    </source>
</evidence>
<sequence length="247" mass="27214">MQQYFVNGKADKLVTITDKDTIKHMFNVMRLTEGDEVVLVFDDGVKRLARVTNVQEHTFEIVDELFDNVELPVQVVIASGFPKGDKLEFLAQKTTELGAHALWAFPADWSVVKWDSKKLTKKADKLAKIAQGAAEQSKRNVIPQVKLFEKKTAFLAQLAHFDKILVAYEESAKEGESAALTFELAQLSAGQKILFIFGPEGGLSPAEIKAFEGVGAITVGLGPRIMRTETAPLFALSSISYVLELAK</sequence>
<reference evidence="15 16" key="1">
    <citation type="journal article" date="2016" name="Microbiol. Immunol.">
        <title>Complete genome sequence of Streptococcus troglodytae TKU31 isolated from the oral cavity of a chimpanzee (Pan troglodytes).</title>
        <authorList>
            <person name="Okamoto M."/>
            <person name="Naito M."/>
            <person name="Miyanohara M."/>
            <person name="Imai S."/>
            <person name="Nomura Y."/>
            <person name="Saito W."/>
            <person name="Momoi Y."/>
            <person name="Takada K."/>
            <person name="Miyabe-Nishiwaki T."/>
            <person name="Tomonaga M."/>
            <person name="Hanada N."/>
        </authorList>
    </citation>
    <scope>NUCLEOTIDE SEQUENCE [LARGE SCALE GENOMIC DNA]</scope>
    <source>
        <strain evidence="16">TKU 31</strain>
    </source>
</reference>
<evidence type="ECO:0000313" key="16">
    <source>
        <dbReference type="Proteomes" id="UP000217758"/>
    </source>
</evidence>
<organism evidence="15 16">
    <name type="scientific">Streptococcus troglodytae</name>
    <dbReference type="NCBI Taxonomy" id="1111760"/>
    <lineage>
        <taxon>Bacteria</taxon>
        <taxon>Bacillati</taxon>
        <taxon>Bacillota</taxon>
        <taxon>Bacilli</taxon>
        <taxon>Lactobacillales</taxon>
        <taxon>Streptococcaceae</taxon>
        <taxon>Streptococcus</taxon>
    </lineage>
</organism>
<dbReference type="GO" id="GO:0005737">
    <property type="term" value="C:cytoplasm"/>
    <property type="evidence" value="ECO:0007669"/>
    <property type="project" value="UniProtKB-SubCell"/>
</dbReference>
<evidence type="ECO:0000259" key="14">
    <source>
        <dbReference type="Pfam" id="PF20260"/>
    </source>
</evidence>
<dbReference type="GO" id="GO:0070475">
    <property type="term" value="P:rRNA base methylation"/>
    <property type="evidence" value="ECO:0007669"/>
    <property type="project" value="TreeGrafter"/>
</dbReference>
<evidence type="ECO:0000256" key="12">
    <source>
        <dbReference type="PIRNR" id="PIRNR015601"/>
    </source>
</evidence>
<dbReference type="InterPro" id="IPR046887">
    <property type="entry name" value="RsmE_PUA-like"/>
</dbReference>
<dbReference type="InterPro" id="IPR015947">
    <property type="entry name" value="PUA-like_sf"/>
</dbReference>